<accession>A0ABS4YCN1</accession>
<evidence type="ECO:0000256" key="1">
    <source>
        <dbReference type="ARBA" id="ARBA00022450"/>
    </source>
</evidence>
<dbReference type="InterPro" id="IPR014030">
    <property type="entry name" value="Ketoacyl_synth_N"/>
</dbReference>
<dbReference type="SUPFAM" id="SSF53901">
    <property type="entry name" value="Thiolase-like"/>
    <property type="match status" value="1"/>
</dbReference>
<dbReference type="SUPFAM" id="SSF51735">
    <property type="entry name" value="NAD(P)-binding Rossmann-fold domains"/>
    <property type="match status" value="3"/>
</dbReference>
<dbReference type="InterPro" id="IPR032821">
    <property type="entry name" value="PKS_assoc"/>
</dbReference>
<dbReference type="SMART" id="SM00823">
    <property type="entry name" value="PKS_PP"/>
    <property type="match status" value="3"/>
</dbReference>
<evidence type="ECO:0000256" key="3">
    <source>
        <dbReference type="ARBA" id="ARBA00022679"/>
    </source>
</evidence>
<evidence type="ECO:0000259" key="5">
    <source>
        <dbReference type="PROSITE" id="PS50075"/>
    </source>
</evidence>
<feature type="region of interest" description="C-terminal hotdog fold" evidence="4">
    <location>
        <begin position="1601"/>
        <end position="1732"/>
    </location>
</feature>
<dbReference type="SMART" id="SM00822">
    <property type="entry name" value="PKS_KR"/>
    <property type="match status" value="2"/>
</dbReference>
<keyword evidence="1" id="KW-0596">Phosphopantetheine</keyword>
<feature type="domain" description="PKS/mFAS DH" evidence="7">
    <location>
        <begin position="1471"/>
        <end position="1732"/>
    </location>
</feature>
<evidence type="ECO:0000256" key="2">
    <source>
        <dbReference type="ARBA" id="ARBA00022553"/>
    </source>
</evidence>
<dbReference type="PROSITE" id="PS52004">
    <property type="entry name" value="KS3_2"/>
    <property type="match status" value="1"/>
</dbReference>
<dbReference type="PANTHER" id="PTHR43775:SF37">
    <property type="entry name" value="SI:DKEY-61P9.11"/>
    <property type="match status" value="1"/>
</dbReference>
<dbReference type="EMBL" id="JAGIOH010000001">
    <property type="protein sequence ID" value="MBP2406548.1"/>
    <property type="molecule type" value="Genomic_DNA"/>
</dbReference>
<dbReference type="InterPro" id="IPR049551">
    <property type="entry name" value="PKS_DH_C"/>
</dbReference>
<dbReference type="InterPro" id="IPR050091">
    <property type="entry name" value="PKS_NRPS_Biosynth_Enz"/>
</dbReference>
<dbReference type="PROSITE" id="PS00012">
    <property type="entry name" value="PHOSPHOPANTETHEINE"/>
    <property type="match status" value="1"/>
</dbReference>
<dbReference type="Gene3D" id="1.10.1200.10">
    <property type="entry name" value="ACP-like"/>
    <property type="match status" value="2"/>
</dbReference>
<dbReference type="SMART" id="SM01294">
    <property type="entry name" value="PKS_PP_betabranch"/>
    <property type="match status" value="2"/>
</dbReference>
<dbReference type="Pfam" id="PF08659">
    <property type="entry name" value="KR"/>
    <property type="match status" value="2"/>
</dbReference>
<dbReference type="SMART" id="SM00825">
    <property type="entry name" value="PKS_KS"/>
    <property type="match status" value="1"/>
</dbReference>
<evidence type="ECO:0000313" key="8">
    <source>
        <dbReference type="EMBL" id="MBP2406548.1"/>
    </source>
</evidence>
<gene>
    <name evidence="8" type="ORF">JO379_006017</name>
</gene>
<dbReference type="InterPro" id="IPR020807">
    <property type="entry name" value="PKS_DH"/>
</dbReference>
<dbReference type="Pfam" id="PF02801">
    <property type="entry name" value="Ketoacyl-synt_C"/>
    <property type="match status" value="1"/>
</dbReference>
<dbReference type="Pfam" id="PF00550">
    <property type="entry name" value="PP-binding"/>
    <property type="match status" value="2"/>
</dbReference>
<keyword evidence="2" id="KW-0597">Phosphoprotein</keyword>
<dbReference type="InterPro" id="IPR049900">
    <property type="entry name" value="PKS_mFAS_DH"/>
</dbReference>
<dbReference type="InterPro" id="IPR020841">
    <property type="entry name" value="PKS_Beta-ketoAc_synthase_dom"/>
</dbReference>
<feature type="domain" description="PKS/mFAS DH" evidence="7">
    <location>
        <begin position="1"/>
        <end position="277"/>
    </location>
</feature>
<dbReference type="InterPro" id="IPR009081">
    <property type="entry name" value="PP-bd_ACP"/>
</dbReference>
<comment type="caution">
    <text evidence="8">The sequence shown here is derived from an EMBL/GenBank/DDBJ whole genome shotgun (WGS) entry which is preliminary data.</text>
</comment>
<dbReference type="Gene3D" id="3.10.129.110">
    <property type="entry name" value="Polyketide synthase dehydratase"/>
    <property type="match status" value="2"/>
</dbReference>
<feature type="active site" description="Proton acceptor; for dehydratase activity" evidence="4">
    <location>
        <position position="1505"/>
    </location>
</feature>
<feature type="active site" description="Proton donor; for dehydratase activity" evidence="4">
    <location>
        <position position="1655"/>
    </location>
</feature>
<sequence length="2323" mass="244116">MKALDGLTCTVVVRGTDPVLRDHRVHGTRILPGVSFLDMIYRILRAQGVDTARVELRRVLFRNPVAAGPEFDTELRVNFTADGDGYRVSVTGTRRPSGETEPVLDCRLLLDVPFPAESVDLPALRGRTPHTADMADLYALVRRTGIEHGDFMRARGTLHVGDGELLADLSLGPQAAAYAEYFHLHPAALDSSTLLPTQFAQSGVGAAARPYIPMLIESFRARQPIGARTLVHATPPRPTGPDGDLTTCDFRFLDTDGGVLLWFRGLTSKRVRDEDAITRLEAAPRPRQSAETVVRALLTERLETADFDEEAGFYELGLDSTGLLGIAADLERAYGTDFSPTLLFEHNTFASLVEHLGEYRLPDDAQTVTPAPSAAAVAPAPAPAESEAREELPTEVVWFEPHWRAAPLPPAPAPASVLTVDASTPRDWPALLAATDAADVLWTPADPQDLEKEAVDLTAFAAALLRARRSPVRIACHLPAGAPAAAVAGLFRTLRMEQPGVSATVVCSPHAADALAELAAGAPDVDVRYEAGERRVRDIRPTPAPDTPTRLRERGVYLITGGLGGVGLALARHLARTVRARLVLCGRTAAPSSVTAELTALGAEVTVVATDVTRPEDVRRAVDHALSTYGALHGVVHAAGVLRDGLIAGKSAEDVRAVLAPKVAGARHLYEATRHLGMDFLVLCSSTAAAWGNRGQADYACANAFLDGFAEGKPGVVSVGWPGWADGGMPLDDAALRTMGLKAMDTPTAMDILLRAAGSGRPHLVALVGSADTITSRFAPAAAEPVAATEPVPAAVVPAPSPTTAAAPAADASGDDDAIAIVGLSGRYPQARSVDEFWANLRAGRDCITEVPADRWDHDAIHTDAKGVPGRSYGRWGGFVDGVDEFDAAFFHISPNEAAVLDPQERLFLQEAWHAFEEAGHAPSAWRGRAVGVFAGVMYNQYQLYGVREEPGFVPSSFAASIANRVSFFLDLKGPSIALDTMCSSSLTALHLAVEAIRRGECEAALAGGVNLHVHPNKYLLLSQSSFLSTDGRCRAFGEGGDGYVPGEGVGVVLLRPLRDALRDGDHVHAVIRGTVLNHGGHTGGFSVPNPASQAALVENSLAGAGVDPADLGYLEAHGTGTSLGDPIEIAALERAFDGAGAGRGPWPIGSVKSNIGHLESAAGIAALTKVVLQMRHRELVPSLHAETLNPGVDWAASRFRVQRATEPWTAPDGAPRTAAISSFGAGGANAHVVLTEHPASDAVPEAARPRLFVLSAKDATRLDETVTALLAHLERAAGADAPAGVPAALEEILTEVVGFPADPREPLAELGLDYPRLAELAHRVEEVFGVRLPVDGGTTPAGLAAGLAAAAPPVDPAALAFTLWAGRDHLDERLAVVATTTAEFAEALRTGTGCHRGRRRRSAAPVTGDDLETLARAWVEGADITVPSPGRPRRLSLPGYPFARERHWIETAPAPRTSLPAPVERTAPVEPAAPAALADLVELPDRHVFSTRISTADRPWLADHTVDGTVLVPGTYFVDLALHAGARLGCPRIAELVTHTTLPSGDADVRLVVGPPSADGRRDFELHARPADADWAAHVTGTLAPAPDEAPSTPPLPEDAEEVDVTRLYDTLSGYGPAFQGLRRAWRTADAVYADVVVPDGDAGPHGLHPVLLDAALHTVALASKLDGDRPYLPFAWSGVRLHTVGATAARVRVVHLRDDVVEVRLTDRAGAPVASVDSVVLRRAGTPADPLHHIEWVPVDTPEADPHARYAVLGPDPDGIGAALGASGAEVLRAPEPSALPDVPPVVVLPVVSAGPTAAAARALTTRVLGLLQEWLADERYAAARLVLLTTAPDPATAAAWGLVRSAQSEHPGRFTLVEADGLSALPRALGSDEPGLALRDGRVLGARLVRTPATASPGSPGEPRRPGTVLVTGASGALAGPVVRHLVERHGVRDVLLVSRSGRRPADLAGLDARIETAACDVADRTALAALLADRTVTMAVHAAGVLDDGVVTALDAERLERVLRPKIDGATHLHELLPDAELVLFSSVAGVLGGPGQGNYAAANAFLDALARHRAGTGRRAVSVAWGPWATEDGMVADRDRLARGGVEPLPTDAALRLLDAALAGGHPEVTAVRLGSGRAAVVPHLLRGLVAPEPADAPAVDPGLTGLRPDERRARLSTLVRGQAAAVLGYSGAAAIESDRSFQELGFDSLSSIEFRNRLGAALGLSLEATLVFDHPTPADLVDHLDERFAGASGEDGLPTLSEAFDRLATALTAAEEDMDDTARDRAVERVRGLLERLAPRTAPGPLTTYETATDDEVFALIDAELGTPLPGLEDRNR</sequence>
<dbReference type="InterPro" id="IPR036291">
    <property type="entry name" value="NAD(P)-bd_dom_sf"/>
</dbReference>
<dbReference type="CDD" id="cd08956">
    <property type="entry name" value="KR_3_FAS_SDR_x"/>
    <property type="match status" value="1"/>
</dbReference>
<dbReference type="InterPro" id="IPR036736">
    <property type="entry name" value="ACP-like_sf"/>
</dbReference>
<reference evidence="8 9" key="1">
    <citation type="submission" date="2021-03" db="EMBL/GenBank/DDBJ databases">
        <title>Sequencing the genomes of 1000 actinobacteria strains.</title>
        <authorList>
            <person name="Klenk H.-P."/>
        </authorList>
    </citation>
    <scope>NUCLEOTIDE SEQUENCE [LARGE SCALE GENOMIC DNA]</scope>
    <source>
        <strain evidence="8 9">DSM 41480</strain>
    </source>
</reference>
<dbReference type="CDD" id="cd08953">
    <property type="entry name" value="KR_2_SDR_x"/>
    <property type="match status" value="1"/>
</dbReference>
<dbReference type="Gene3D" id="3.40.47.10">
    <property type="match status" value="1"/>
</dbReference>
<feature type="domain" description="Ketosynthase family 3 (KS3)" evidence="6">
    <location>
        <begin position="816"/>
        <end position="1237"/>
    </location>
</feature>
<dbReference type="SUPFAM" id="SSF47336">
    <property type="entry name" value="ACP-like"/>
    <property type="match status" value="3"/>
</dbReference>
<dbReference type="PROSITE" id="PS52019">
    <property type="entry name" value="PKS_MFAS_DH"/>
    <property type="match status" value="2"/>
</dbReference>
<feature type="region of interest" description="N-terminal hotdog fold" evidence="4">
    <location>
        <begin position="1"/>
        <end position="117"/>
    </location>
</feature>
<evidence type="ECO:0000259" key="7">
    <source>
        <dbReference type="PROSITE" id="PS52019"/>
    </source>
</evidence>
<dbReference type="RefSeq" id="WP_209517917.1">
    <property type="nucleotide sequence ID" value="NZ_JAGIOH010000001.1"/>
</dbReference>
<feature type="domain" description="Carrier" evidence="5">
    <location>
        <begin position="2159"/>
        <end position="2234"/>
    </location>
</feature>
<dbReference type="Proteomes" id="UP001519291">
    <property type="component" value="Unassembled WGS sequence"/>
</dbReference>
<dbReference type="GeneID" id="91572861"/>
<dbReference type="Pfam" id="PF16197">
    <property type="entry name" value="KAsynt_C_assoc"/>
    <property type="match status" value="1"/>
</dbReference>
<keyword evidence="9" id="KW-1185">Reference proteome</keyword>
<dbReference type="InterPro" id="IPR020806">
    <property type="entry name" value="PKS_PP-bd"/>
</dbReference>
<dbReference type="Gene3D" id="3.30.70.3290">
    <property type="match status" value="1"/>
</dbReference>
<dbReference type="Gene3D" id="3.40.50.720">
    <property type="entry name" value="NAD(P)-binding Rossmann-like Domain"/>
    <property type="match status" value="2"/>
</dbReference>
<feature type="region of interest" description="N-terminal hotdog fold" evidence="4">
    <location>
        <begin position="1471"/>
        <end position="1591"/>
    </location>
</feature>
<dbReference type="InterPro" id="IPR013968">
    <property type="entry name" value="PKS_KR"/>
</dbReference>
<feature type="active site" description="Proton donor; for dehydratase activity" evidence="4">
    <location>
        <position position="190"/>
    </location>
</feature>
<evidence type="ECO:0000313" key="9">
    <source>
        <dbReference type="Proteomes" id="UP001519291"/>
    </source>
</evidence>
<dbReference type="Pfam" id="PF14765">
    <property type="entry name" value="PS-DH"/>
    <property type="match status" value="2"/>
</dbReference>
<name>A0ABS4YCN1_9ACTN</name>
<dbReference type="CDD" id="cd00833">
    <property type="entry name" value="PKS"/>
    <property type="match status" value="1"/>
</dbReference>
<dbReference type="InterPro" id="IPR016039">
    <property type="entry name" value="Thiolase-like"/>
</dbReference>
<evidence type="ECO:0000259" key="6">
    <source>
        <dbReference type="PROSITE" id="PS52004"/>
    </source>
</evidence>
<dbReference type="PROSITE" id="PS50075">
    <property type="entry name" value="CARRIER"/>
    <property type="match status" value="2"/>
</dbReference>
<dbReference type="SMART" id="SM00826">
    <property type="entry name" value="PKS_DH"/>
    <property type="match status" value="1"/>
</dbReference>
<dbReference type="Pfam" id="PF21089">
    <property type="entry name" value="PKS_DH_N"/>
    <property type="match status" value="2"/>
</dbReference>
<protein>
    <submittedName>
        <fullName evidence="8">Acyl transferase domain-containing protein</fullName>
    </submittedName>
</protein>
<dbReference type="InterPro" id="IPR042104">
    <property type="entry name" value="PKS_dehydratase_sf"/>
</dbReference>
<dbReference type="InterPro" id="IPR006162">
    <property type="entry name" value="Ppantetheine_attach_site"/>
</dbReference>
<dbReference type="InterPro" id="IPR014031">
    <property type="entry name" value="Ketoacyl_synth_C"/>
</dbReference>
<dbReference type="PANTHER" id="PTHR43775">
    <property type="entry name" value="FATTY ACID SYNTHASE"/>
    <property type="match status" value="1"/>
</dbReference>
<feature type="region of interest" description="C-terminal hotdog fold" evidence="4">
    <location>
        <begin position="129"/>
        <end position="277"/>
    </location>
</feature>
<proteinExistence type="predicted"/>
<dbReference type="InterPro" id="IPR049552">
    <property type="entry name" value="PKS_DH_N"/>
</dbReference>
<evidence type="ECO:0000256" key="4">
    <source>
        <dbReference type="PROSITE-ProRule" id="PRU01363"/>
    </source>
</evidence>
<dbReference type="GO" id="GO:0016740">
    <property type="term" value="F:transferase activity"/>
    <property type="evidence" value="ECO:0007669"/>
    <property type="project" value="UniProtKB-KW"/>
</dbReference>
<keyword evidence="3 8" id="KW-0808">Transferase</keyword>
<feature type="domain" description="Carrier" evidence="5">
    <location>
        <begin position="285"/>
        <end position="360"/>
    </location>
</feature>
<feature type="active site" description="Proton acceptor; for dehydratase activity" evidence="4">
    <location>
        <position position="23"/>
    </location>
</feature>
<dbReference type="InterPro" id="IPR057326">
    <property type="entry name" value="KR_dom"/>
</dbReference>
<dbReference type="Pfam" id="PF00109">
    <property type="entry name" value="ketoacyl-synt"/>
    <property type="match status" value="1"/>
</dbReference>
<organism evidence="8 9">
    <name type="scientific">Streptomyces syringium</name>
    <dbReference type="NCBI Taxonomy" id="76729"/>
    <lineage>
        <taxon>Bacteria</taxon>
        <taxon>Bacillati</taxon>
        <taxon>Actinomycetota</taxon>
        <taxon>Actinomycetes</taxon>
        <taxon>Kitasatosporales</taxon>
        <taxon>Streptomycetaceae</taxon>
        <taxon>Streptomyces</taxon>
    </lineage>
</organism>